<comment type="caution">
    <text evidence="14">The sequence shown here is derived from an EMBL/GenBank/DDBJ whole genome shotgun (WGS) entry which is preliminary data.</text>
</comment>
<evidence type="ECO:0000256" key="6">
    <source>
        <dbReference type="ARBA" id="ARBA00022759"/>
    </source>
</evidence>
<evidence type="ECO:0000256" key="5">
    <source>
        <dbReference type="ARBA" id="ARBA00022737"/>
    </source>
</evidence>
<keyword evidence="5" id="KW-0677">Repeat</keyword>
<feature type="compositionally biased region" description="Polar residues" evidence="12">
    <location>
        <begin position="39"/>
        <end position="51"/>
    </location>
</feature>
<keyword evidence="4 11" id="KW-0540">Nuclease</keyword>
<dbReference type="AlphaFoldDB" id="A0A2P7ZY66"/>
<evidence type="ECO:0000256" key="7">
    <source>
        <dbReference type="ARBA" id="ARBA00022801"/>
    </source>
</evidence>
<keyword evidence="15" id="KW-1185">Reference proteome</keyword>
<dbReference type="Pfam" id="PF00023">
    <property type="entry name" value="Ank"/>
    <property type="match status" value="1"/>
</dbReference>
<dbReference type="InterPro" id="IPR041175">
    <property type="entry name" value="VLRF1/Vms1"/>
</dbReference>
<feature type="active site" evidence="11">
    <location>
        <position position="309"/>
    </location>
</feature>
<feature type="region of interest" description="Disordered" evidence="12">
    <location>
        <begin position="114"/>
        <end position="143"/>
    </location>
</feature>
<dbReference type="Pfam" id="PF18826">
    <property type="entry name" value="bVLRF1"/>
    <property type="match status" value="1"/>
</dbReference>
<comment type="similarity">
    <text evidence="2 11">Belongs to the ANKZF1/VMS1 family.</text>
</comment>
<comment type="domain">
    <text evidence="11">The VLRF1 domain mediates binding to the 60S ribosomal subunit.</text>
</comment>
<dbReference type="InterPro" id="IPR036770">
    <property type="entry name" value="Ankyrin_rpt-contain_sf"/>
</dbReference>
<feature type="compositionally biased region" description="Low complexity" evidence="12">
    <location>
        <begin position="120"/>
        <end position="130"/>
    </location>
</feature>
<feature type="compositionally biased region" description="Basic and acidic residues" evidence="12">
    <location>
        <begin position="587"/>
        <end position="625"/>
    </location>
</feature>
<dbReference type="GO" id="GO:0016787">
    <property type="term" value="F:hydrolase activity"/>
    <property type="evidence" value="ECO:0007669"/>
    <property type="project" value="UniProtKB-KW"/>
</dbReference>
<evidence type="ECO:0000256" key="4">
    <source>
        <dbReference type="ARBA" id="ARBA00022722"/>
    </source>
</evidence>
<proteinExistence type="inferred from homology"/>
<feature type="repeat" description="ANK" evidence="10">
    <location>
        <begin position="501"/>
        <end position="534"/>
    </location>
</feature>
<evidence type="ECO:0000256" key="11">
    <source>
        <dbReference type="PROSITE-ProRule" id="PRU01389"/>
    </source>
</evidence>
<keyword evidence="7 11" id="KW-0378">Hydrolase</keyword>
<sequence>MANPQDHPLLKRPLYVFDLPAELLYSLQLRADVNVANQVTPSSENGESTANGRPKSEPSEAEIASAMSCALCGLSFTSIQDQRAHVRSDLHGYNLKQKLRGLKPVEEKEFDRLVGELDESISGSESSYSGSDEEDEGSDAKKQTTLSALLKKQGNITEDVDDDFAPSKRKRDAGKPPLLWFSSSKLPSNFSLGVYRAIFPLEEQVADGTTLVQSLQRKQLAPGTAKPQPQNEEEDGSGGVELPASMRQPSVKGPLYFLCMIGGGHFAAMIISLTPSVTRKGGVEDRSATVVAHKTFHRYTTRRKQGGAQSANDNSKGNAHSAGAGLRRYNEAALTTDVRNLLSEWKHMIQAAELLFIRATGTTNRRTLYDKYEGQVLSSQDPRIRGFPFSTRRATQAELMRCFVELTRVKISTIDELALAQKAAEDAARAEQEALAAKAPQIPKPSKPKPSKEEEEALLHTSQLQSLIRRSKAPALVSYITSNSLSPNFEFLPKDKPENHHAPTPLHLAASLNSSACVSALLLKASADPTIRNSDGKSAHDLAGDRATRDAFRIARSTLGEGVFAWDEAGVGSALTKGEADARAAQERAEGDAEKEAEKTRRQGELERLRKEEKEREASGREKKFGKGKSLMAEKVMTAEERREEESRGMTPEMRMKLERERRARAAEARFAKK</sequence>
<dbReference type="PANTHER" id="PTHR16036">
    <property type="entry name" value="ANKYRIN REPEAT AND ZINC FINGER DOMAIN-CONTAINING PROTEIN 1"/>
    <property type="match status" value="1"/>
</dbReference>
<evidence type="ECO:0000313" key="14">
    <source>
        <dbReference type="EMBL" id="PSK53169.1"/>
    </source>
</evidence>
<dbReference type="InterPro" id="IPR047139">
    <property type="entry name" value="ANKZ1/VMS1"/>
</dbReference>
<gene>
    <name evidence="14" type="ORF">B9Z65_3369</name>
</gene>
<dbReference type="GO" id="GO:0005737">
    <property type="term" value="C:cytoplasm"/>
    <property type="evidence" value="ECO:0007669"/>
    <property type="project" value="UniProtKB-SubCell"/>
</dbReference>
<dbReference type="SUPFAM" id="SSF48403">
    <property type="entry name" value="Ankyrin repeat"/>
    <property type="match status" value="1"/>
</dbReference>
<comment type="subcellular location">
    <subcellularLocation>
        <location evidence="1">Cytoplasm</location>
    </subcellularLocation>
</comment>
<feature type="compositionally biased region" description="Basic and acidic residues" evidence="12">
    <location>
        <begin position="637"/>
        <end position="674"/>
    </location>
</feature>
<evidence type="ECO:0000259" key="13">
    <source>
        <dbReference type="PROSITE" id="PS52044"/>
    </source>
</evidence>
<dbReference type="Proteomes" id="UP000243723">
    <property type="component" value="Unassembled WGS sequence"/>
</dbReference>
<dbReference type="InterPro" id="IPR002110">
    <property type="entry name" value="Ankyrin_rpt"/>
</dbReference>
<dbReference type="PROSITE" id="PS50088">
    <property type="entry name" value="ANK_REPEAT"/>
    <property type="match status" value="1"/>
</dbReference>
<dbReference type="InterPro" id="IPR013087">
    <property type="entry name" value="Znf_C2H2_type"/>
</dbReference>
<protein>
    <submittedName>
        <fullName evidence="14">VMS1 protein</fullName>
    </submittedName>
</protein>
<feature type="region of interest" description="Disordered" evidence="12">
    <location>
        <begin position="431"/>
        <end position="462"/>
    </location>
</feature>
<feature type="domain" description="VLRF1" evidence="13">
    <location>
        <begin position="252"/>
        <end position="409"/>
    </location>
</feature>
<dbReference type="PROSITE" id="PS52044">
    <property type="entry name" value="VLRF1"/>
    <property type="match status" value="1"/>
</dbReference>
<feature type="region of interest" description="Disordered" evidence="12">
    <location>
        <begin position="587"/>
        <end position="674"/>
    </location>
</feature>
<organism evidence="14 15">
    <name type="scientific">Elsinoe australis</name>
    <dbReference type="NCBI Taxonomy" id="40998"/>
    <lineage>
        <taxon>Eukaryota</taxon>
        <taxon>Fungi</taxon>
        <taxon>Dikarya</taxon>
        <taxon>Ascomycota</taxon>
        <taxon>Pezizomycotina</taxon>
        <taxon>Dothideomycetes</taxon>
        <taxon>Dothideomycetidae</taxon>
        <taxon>Myriangiales</taxon>
        <taxon>Elsinoaceae</taxon>
        <taxon>Elsinoe</taxon>
    </lineage>
</organism>
<name>A0A2P7ZY66_9PEZI</name>
<dbReference type="PANTHER" id="PTHR16036:SF2">
    <property type="entry name" value="TRNA ENDONUCLEASE ANKZF1"/>
    <property type="match status" value="1"/>
</dbReference>
<feature type="region of interest" description="Disordered" evidence="12">
    <location>
        <begin position="300"/>
        <end position="324"/>
    </location>
</feature>
<evidence type="ECO:0000313" key="15">
    <source>
        <dbReference type="Proteomes" id="UP000243723"/>
    </source>
</evidence>
<dbReference type="OrthoDB" id="429841at2759"/>
<dbReference type="STRING" id="40998.A0A2P7ZY66"/>
<dbReference type="PROSITE" id="PS50297">
    <property type="entry name" value="ANK_REP_REGION"/>
    <property type="match status" value="1"/>
</dbReference>
<evidence type="ECO:0000256" key="1">
    <source>
        <dbReference type="ARBA" id="ARBA00004496"/>
    </source>
</evidence>
<dbReference type="GO" id="GO:0004519">
    <property type="term" value="F:endonuclease activity"/>
    <property type="evidence" value="ECO:0007669"/>
    <property type="project" value="UniProtKB-KW"/>
</dbReference>
<reference evidence="14 15" key="1">
    <citation type="submission" date="2017-05" db="EMBL/GenBank/DDBJ databases">
        <title>Draft genome sequence of Elsinoe australis.</title>
        <authorList>
            <person name="Cheng Q."/>
        </authorList>
    </citation>
    <scope>NUCLEOTIDE SEQUENCE [LARGE SCALE GENOMIC DNA]</scope>
    <source>
        <strain evidence="14 15">NL1</strain>
    </source>
</reference>
<feature type="compositionally biased region" description="Polar residues" evidence="12">
    <location>
        <begin position="307"/>
        <end position="318"/>
    </location>
</feature>
<feature type="region of interest" description="Disordered" evidence="12">
    <location>
        <begin position="216"/>
        <end position="245"/>
    </location>
</feature>
<keyword evidence="3 11" id="KW-0963">Cytoplasm</keyword>
<evidence type="ECO:0000256" key="2">
    <source>
        <dbReference type="ARBA" id="ARBA00009262"/>
    </source>
</evidence>
<evidence type="ECO:0000256" key="8">
    <source>
        <dbReference type="ARBA" id="ARBA00023043"/>
    </source>
</evidence>
<evidence type="ECO:0000256" key="10">
    <source>
        <dbReference type="PROSITE-ProRule" id="PRU00023"/>
    </source>
</evidence>
<dbReference type="GO" id="GO:0036503">
    <property type="term" value="P:ERAD pathway"/>
    <property type="evidence" value="ECO:0007669"/>
    <property type="project" value="TreeGrafter"/>
</dbReference>
<keyword evidence="9" id="KW-0175">Coiled coil</keyword>
<dbReference type="PROSITE" id="PS00028">
    <property type="entry name" value="ZINC_FINGER_C2H2_1"/>
    <property type="match status" value="1"/>
</dbReference>
<evidence type="ECO:0000256" key="9">
    <source>
        <dbReference type="ARBA" id="ARBA00023054"/>
    </source>
</evidence>
<dbReference type="Gene3D" id="1.25.40.20">
    <property type="entry name" value="Ankyrin repeat-containing domain"/>
    <property type="match status" value="1"/>
</dbReference>
<keyword evidence="6 11" id="KW-0255">Endonuclease</keyword>
<accession>A0A2P7ZY66</accession>
<evidence type="ECO:0000256" key="12">
    <source>
        <dbReference type="SAM" id="MobiDB-lite"/>
    </source>
</evidence>
<feature type="region of interest" description="Disordered" evidence="12">
    <location>
        <begin position="39"/>
        <end position="61"/>
    </location>
</feature>
<dbReference type="EMBL" id="NHZQ01000102">
    <property type="protein sequence ID" value="PSK53169.1"/>
    <property type="molecule type" value="Genomic_DNA"/>
</dbReference>
<evidence type="ECO:0000256" key="3">
    <source>
        <dbReference type="ARBA" id="ARBA00022490"/>
    </source>
</evidence>
<keyword evidence="8 10" id="KW-0040">ANK repeat</keyword>